<dbReference type="InterPro" id="IPR036439">
    <property type="entry name" value="Dockerin_dom_sf"/>
</dbReference>
<gene>
    <name evidence="4" type="ORF">Poly21_40420</name>
</gene>
<dbReference type="SUPFAM" id="SSF51120">
    <property type="entry name" value="beta-Roll"/>
    <property type="match status" value="1"/>
</dbReference>
<comment type="caution">
    <text evidence="4">The sequence shown here is derived from an EMBL/GenBank/DDBJ whole genome shotgun (WGS) entry which is preliminary data.</text>
</comment>
<dbReference type="InterPro" id="IPR028994">
    <property type="entry name" value="Integrin_alpha_N"/>
</dbReference>
<dbReference type="Gene3D" id="2.60.40.10">
    <property type="entry name" value="Immunoglobulins"/>
    <property type="match status" value="1"/>
</dbReference>
<dbReference type="GO" id="GO:0016020">
    <property type="term" value="C:membrane"/>
    <property type="evidence" value="ECO:0007669"/>
    <property type="project" value="UniProtKB-UniRule"/>
</dbReference>
<dbReference type="InterPro" id="IPR018511">
    <property type="entry name" value="Hemolysin-typ_Ca-bd_CS"/>
</dbReference>
<dbReference type="PROSITE" id="PS00330">
    <property type="entry name" value="HEMOLYSIN_CALCIUM"/>
    <property type="match status" value="1"/>
</dbReference>
<feature type="domain" description="OmpA-like" evidence="3">
    <location>
        <begin position="1"/>
        <end position="19"/>
    </location>
</feature>
<dbReference type="SUPFAM" id="SSF110296">
    <property type="entry name" value="Oligoxyloglucan reducing end-specific cellobiohydrolase"/>
    <property type="match status" value="1"/>
</dbReference>
<reference evidence="4 5" key="1">
    <citation type="journal article" date="2020" name="Antonie Van Leeuwenhoek">
        <title>Rhodopirellula heiligendammensis sp. nov., Rhodopirellula pilleata sp. nov., and Rhodopirellula solitaria sp. nov. isolated from natural or artificial marine surfaces in Northern Germany and California, USA, and emended description of the genus Rhodopirellula.</title>
        <authorList>
            <person name="Kallscheuer N."/>
            <person name="Wiegand S."/>
            <person name="Jogler M."/>
            <person name="Boedeker C."/>
            <person name="Peeters S.H."/>
            <person name="Rast P."/>
            <person name="Heuer A."/>
            <person name="Jetten M.S.M."/>
            <person name="Rohde M."/>
            <person name="Jogler C."/>
        </authorList>
    </citation>
    <scope>NUCLEOTIDE SEQUENCE [LARGE SCALE GENOMIC DNA]</scope>
    <source>
        <strain evidence="4 5">Poly21</strain>
    </source>
</reference>
<dbReference type="PROSITE" id="PS51123">
    <property type="entry name" value="OMPA_2"/>
    <property type="match status" value="1"/>
</dbReference>
<dbReference type="InterPro" id="IPR015943">
    <property type="entry name" value="WD40/YVTN_repeat-like_dom_sf"/>
</dbReference>
<dbReference type="Gene3D" id="2.130.10.10">
    <property type="entry name" value="YVTN repeat-like/Quinoprotein amine dehydrogenase"/>
    <property type="match status" value="2"/>
</dbReference>
<dbReference type="Pfam" id="PF00353">
    <property type="entry name" value="HemolysinCabind"/>
    <property type="match status" value="1"/>
</dbReference>
<feature type="region of interest" description="Disordered" evidence="2">
    <location>
        <begin position="1155"/>
        <end position="1174"/>
    </location>
</feature>
<dbReference type="GO" id="GO:0005509">
    <property type="term" value="F:calcium ion binding"/>
    <property type="evidence" value="ECO:0007669"/>
    <property type="project" value="InterPro"/>
</dbReference>
<dbReference type="SUPFAM" id="SSF69318">
    <property type="entry name" value="Integrin alpha N-terminal domain"/>
    <property type="match status" value="1"/>
</dbReference>
<dbReference type="InterPro" id="IPR042302">
    <property type="entry name" value="E1_FCCH_sf"/>
</dbReference>
<evidence type="ECO:0000313" key="4">
    <source>
        <dbReference type="EMBL" id="TWU16835.1"/>
    </source>
</evidence>
<dbReference type="SUPFAM" id="SSF50939">
    <property type="entry name" value="Sialidases"/>
    <property type="match status" value="1"/>
</dbReference>
<dbReference type="SUPFAM" id="SSF63446">
    <property type="entry name" value="Type I dockerin domain"/>
    <property type="match status" value="1"/>
</dbReference>
<evidence type="ECO:0000256" key="2">
    <source>
        <dbReference type="SAM" id="MobiDB-lite"/>
    </source>
</evidence>
<dbReference type="Proteomes" id="UP000319908">
    <property type="component" value="Unassembled WGS sequence"/>
</dbReference>
<keyword evidence="1" id="KW-0472">Membrane</keyword>
<feature type="region of interest" description="Disordered" evidence="2">
    <location>
        <begin position="1879"/>
        <end position="1907"/>
    </location>
</feature>
<dbReference type="InterPro" id="IPR001343">
    <property type="entry name" value="Hemolysn_Ca-bd"/>
</dbReference>
<dbReference type="InterPro" id="IPR002105">
    <property type="entry name" value="Dockerin_1_rpt"/>
</dbReference>
<protein>
    <submittedName>
        <fullName evidence="4">Dockerin type I repeat protein</fullName>
    </submittedName>
</protein>
<accession>A0A5C6BXV4</accession>
<dbReference type="Gene3D" id="1.10.1330.10">
    <property type="entry name" value="Dockerin domain"/>
    <property type="match status" value="1"/>
</dbReference>
<dbReference type="InterPro" id="IPR006665">
    <property type="entry name" value="OmpA-like"/>
</dbReference>
<dbReference type="GO" id="GO:0004553">
    <property type="term" value="F:hydrolase activity, hydrolyzing O-glycosyl compounds"/>
    <property type="evidence" value="ECO:0007669"/>
    <property type="project" value="InterPro"/>
</dbReference>
<dbReference type="EMBL" id="SJPU01000002">
    <property type="protein sequence ID" value="TWU16835.1"/>
    <property type="molecule type" value="Genomic_DNA"/>
</dbReference>
<dbReference type="Gene3D" id="2.40.30.180">
    <property type="entry name" value="Ubiquitin-activating enzyme E1, FCCH domain"/>
    <property type="match status" value="1"/>
</dbReference>
<dbReference type="Pfam" id="PF00404">
    <property type="entry name" value="Dockerin_1"/>
    <property type="match status" value="1"/>
</dbReference>
<evidence type="ECO:0000313" key="5">
    <source>
        <dbReference type="Proteomes" id="UP000319908"/>
    </source>
</evidence>
<organism evidence="4 5">
    <name type="scientific">Allorhodopirellula heiligendammensis</name>
    <dbReference type="NCBI Taxonomy" id="2714739"/>
    <lineage>
        <taxon>Bacteria</taxon>
        <taxon>Pseudomonadati</taxon>
        <taxon>Planctomycetota</taxon>
        <taxon>Planctomycetia</taxon>
        <taxon>Pirellulales</taxon>
        <taxon>Pirellulaceae</taxon>
        <taxon>Allorhodopirellula</taxon>
    </lineage>
</organism>
<dbReference type="InterPro" id="IPR011049">
    <property type="entry name" value="Serralysin-like_metalloprot_C"/>
</dbReference>
<keyword evidence="5" id="KW-1185">Reference proteome</keyword>
<sequence>MMAARRQNRRVTLLIRNRGMQRRQLMLESLEERRLLAVDFAGLVDWTPQGPSPSINGQVEQIASTGPGDDPVVGAIHTVALHPTDSDIAFLGGTNGGVWRTNNFTAANPTYEPMIDQFRSLSTGALEFDPTDPTNDTIVVGVGRYSSFLGNGGDRTGLIRTTDGGDSWESLGGTAAASLQGANVSGVGPRGSTILVSSNNNGVYRSEDDGVSFQLLSGTNGLPVGSTFDLVGDPSDANQFYVSVSGVGLYRTPDLGDTWIDVSTDASLSSAFTGGGNNNAEMTVAATGRVFVGVLQNGRSNYIGFSDDEGATWTEMDLPVYLLGSENIDNATNASPIVVTTATGNAFRTGDLVRITGVQGNTAANGEFTVTQINSTTFSLNGSVGNGAYSASAGDTARELSRLNPSEKAGTQGGTHFSIMVDPSDDDVIYVGGDRQDSPFPNPVGATDFSGNLFRGDAGVAAVAPGALNNEFSPQWEHLTHTQDMGFVGGGTSDMSAPHADSREIRFRADGVLIEGDDGGIYARTSPDDNTGGWFSKMSDAAGGLQVTEMHDVAYDNNAKIIISGNQDTGTTEQIVTGGLVYRSVSTADGGDVAVDNLIGGGNSLRYSSTQNFGNARVRVMDAANGQVSDTPLALASGADPALVPMFVTPIAVNQGAPNRLIVGGLNGIYESTDRGANISLIDSGVINGTNPGSLNDGDPIAYGTVGNPEALYVGTGSVVRVRTAAAAPLVVASPAGIGTVRDVEMDPNDFMHAFAIDANRVFETPDAGATWTEITGNLSDPDLRNIEFVELPSGNNAILIGGRYGVHRMLSTSSGTWTELGANLPNAPVWDMDYDAADDVLVVGTLGRGAWTVENASDLLDEAPVLTICGDEDHINQDDVIRLVRNAGNSLLLDVFLNSVVPVATVPLAALMQINVFGVGGNDELIIDASNGLIDIADAIRFDGDGTCSVEGAGHADDVGVDRGFDRLTITTDDTVTVYDDEELAVGQLPGSGRHTITDGSGTQTVWFEELEPVTTIVGAASFTIGSIPGLASLLQDSNHVTYGEAELVAAASRVTIDNFEPIEFVNKISTVVQLGSGDDTFDLISLRLNNQDLTVQGEAGEDEIRFYPTGGLLGSNNNVVLDGGVGNDYIDARGAATLPVSLLGGDGNDTLIGGSGDDSLNGGQGDDLMMGGDPSVSNPGSNSYSGGAGYDTIGILGTHGDDQMSVNQTGVGGLNSSVDAFASTETFFGIEQVRVEPGEGGDSITINISDSLFTLAGNPDANVLRFHIIGGSPNATDLLNIVDDGLGDTIIHRIDQDRRSGTFSIAPNHTGGAAPPIVYEGIEKAIVTPLNSATDGTGGDGLGRYFVFKPDPYETNDNRGNATFLGAGATINVDPTIDPGLQASGFPADEDWYRFIAAETGTLDIQTYANELSTLANGRSGLPGQGLLDMIVMDENGGVSIVESLGLGDNRIVIPVVRNETYYLGIRGFTGDSINVYSFTAINVPAPVPSIVDLHATSDSGRHDSDDVTNLANSTFDIILDDDRLDEFALIDLIPDSTNDDIQTASTDYGIEVFNNKVSIGFAYYTGIGNTWQFTATAGDLLEGHNNFVEAAVWIRDRATPDQIGRGDLGGTLQMTLDTLAPNPPSLWIDPSTTDTGVTPQPLTTVDRITSQTTPGFKGYSEADSIVRMWADGPTVSNAVVNASDVAQGLTVANPLDGDEAFPAGFWSLTGAHDLNDPVVGFPLDGLRQVSVDAEDLAGNRSDLSTLDIFIDTQGPQVTDVQITDDPAFNLFDIKPSQGPTPLVQSITITIQDFTAREIGFLYEALQSGADTNPAQNDGHYSVIGDHNGRVVIASVVFASDIIAPGAPATGSVTLFFAEPLPDDRFTLTISDTVVDPAGNRLDGESNADEPNQAPSFASGDGQPGGDFVARFTVDSRAELGVYANGSAFIDTNGNNLLDPEATGSDDTNEDIVYKLGNQTSLTIAGNFAPGAADIADGYDKLAVYGYFAGAFRWLIDTNNNGVPDIVTTTVPQVSGVPLAGNFDGNPVNGDEVGLKSGTTWRLDTNHDFQVDTTLAGNMVGLPFVGDFDGDGVDDLGAWSNDLFVLDLGSDGIDGLTDVSFKFGFPGVREIPFAADFNGDGLDDIGLWQPDGAGVSPEEQAEFYVLMSELIPKALLSKAVFSGNSLVQTTLPFQVRVADDIVPIDPSKDYVLSGHAKSGDGAGGLYDPTNRQYFGFASYDIDQLSINSWHVLKHAGATDTVLTADLNPGDTQVFVQNAAGWANAGLGYQRSLAWYGYTDSQGRTYDDYTYTRNVAIDPASGIWSAGGITGNVITLNAPWAGPAVSAGTAVRNATAGSTYQYAALSYQPVPDNWTSYQATLNGTGVGATQFRPGTAFIRPVVLTNYQGNANNQIAWRNIQVHAAASVTPVTDRIVPTIDGSGGNEIPFTPDPFGPDLFATFADLFALPVVGNFDPPAAGSTENSIPLTTLETTNLGNPYDANRDGLVSALDALLIINHLNREPVTSGEAIVVEPGSMVLDLGPMLDVNGDEFITALDALNVINYLNEFNTTGVSAEPDPSVIAPLASTTERRDWQREDAAELGNVIRDVAEGRVKFTGVSASSHSQDRVFSKWNRENDEYGSVDEEYDRTSEIELLAMIDGQET</sequence>
<dbReference type="InterPro" id="IPR013783">
    <property type="entry name" value="Ig-like_fold"/>
</dbReference>
<dbReference type="GO" id="GO:0000272">
    <property type="term" value="P:polysaccharide catabolic process"/>
    <property type="evidence" value="ECO:0007669"/>
    <property type="project" value="InterPro"/>
</dbReference>
<name>A0A5C6BXV4_9BACT</name>
<dbReference type="Gene3D" id="2.60.120.380">
    <property type="match status" value="1"/>
</dbReference>
<dbReference type="PRINTS" id="PR00313">
    <property type="entry name" value="CABNDNGRPT"/>
</dbReference>
<proteinExistence type="predicted"/>
<evidence type="ECO:0000256" key="1">
    <source>
        <dbReference type="PROSITE-ProRule" id="PRU00473"/>
    </source>
</evidence>
<evidence type="ECO:0000259" key="3">
    <source>
        <dbReference type="PROSITE" id="PS51123"/>
    </source>
</evidence>
<dbReference type="InterPro" id="IPR036278">
    <property type="entry name" value="Sialidase_sf"/>
</dbReference>